<dbReference type="Proteomes" id="UP000830375">
    <property type="component" value="Unassembled WGS sequence"/>
</dbReference>
<dbReference type="PANTHER" id="PTHR36129">
    <property type="entry name" value="ORGANIC SOLUTE TRANSPORTER SUBUNIT BETA-RELATED"/>
    <property type="match status" value="1"/>
</dbReference>
<sequence length="301" mass="33810">MCSFGKRFTESSFQLSVDYEQNYTLKNPACIAHEVCVFNITVRPPVSLICIHEIITFRNESYLQSETYVLDHYDGVSSSYTGFFSFIVVGVVIMTAAVIMTTIRSNAKDSDTSSFLIYNEDHNKCVYAVNATVIQAAPCNVSSKAQHFRWISSSQIISLSFNLCLGSEKIKNWVKIILLPCSDCSPAQTWECKNGTLFGLKGHPLHLNYGNFGEPNVMLFFGTGVWSRWLIFGTKGNLCSCGYKVFDQEEGVSTFYICFSSFVAVGLFIMTAAVIVTNIRSRTKGLPQKAYPIHFFSMRHY</sequence>
<reference evidence="3 4" key="1">
    <citation type="submission" date="2022-01" db="EMBL/GenBank/DDBJ databases">
        <title>A high-quality chromosome-level genome assembly of rohu carp, Labeo rohita.</title>
        <authorList>
            <person name="Arick M.A. II"/>
            <person name="Hsu C.-Y."/>
            <person name="Magbanua Z."/>
            <person name="Pechanova O."/>
            <person name="Grover C."/>
            <person name="Miller E."/>
            <person name="Thrash A."/>
            <person name="Ezzel L."/>
            <person name="Alam S."/>
            <person name="Benzie J."/>
            <person name="Hamilton M."/>
            <person name="Karsi A."/>
            <person name="Lawrence M.L."/>
            <person name="Peterson D.G."/>
        </authorList>
    </citation>
    <scope>NUCLEOTIDE SEQUENCE [LARGE SCALE GENOMIC DNA]</scope>
    <source>
        <strain evidence="4">BAU-BD-2019</strain>
        <tissue evidence="3">Blood</tissue>
    </source>
</reference>
<evidence type="ECO:0000313" key="3">
    <source>
        <dbReference type="EMBL" id="KAI2662057.1"/>
    </source>
</evidence>
<dbReference type="CDD" id="cd23407">
    <property type="entry name" value="beta-trefoil_Ricin_MRC1"/>
    <property type="match status" value="1"/>
</dbReference>
<comment type="caution">
    <text evidence="3">The sequence shown here is derived from an EMBL/GenBank/DDBJ whole genome shotgun (WGS) entry which is preliminary data.</text>
</comment>
<dbReference type="Gene3D" id="2.80.10.50">
    <property type="match status" value="1"/>
</dbReference>
<keyword evidence="1" id="KW-1133">Transmembrane helix</keyword>
<dbReference type="InterPro" id="IPR035992">
    <property type="entry name" value="Ricin_B-like_lectins"/>
</dbReference>
<feature type="domain" description="Ricin B lectin" evidence="2">
    <location>
        <begin position="112"/>
        <end position="232"/>
    </location>
</feature>
<protein>
    <submittedName>
        <fullName evidence="3">Macrophage mannose receptor 1</fullName>
    </submittedName>
</protein>
<name>A0ABQ8MGS3_LABRO</name>
<evidence type="ECO:0000313" key="4">
    <source>
        <dbReference type="Proteomes" id="UP000830375"/>
    </source>
</evidence>
<gene>
    <name evidence="3" type="ORF">H4Q32_007795</name>
</gene>
<keyword evidence="4" id="KW-1185">Reference proteome</keyword>
<keyword evidence="1" id="KW-0472">Membrane</keyword>
<keyword evidence="1" id="KW-0812">Transmembrane</keyword>
<dbReference type="InterPro" id="IPR000772">
    <property type="entry name" value="Ricin_B_lectin"/>
</dbReference>
<dbReference type="Pfam" id="PF24562">
    <property type="entry name" value="CysR_MRC2_N"/>
    <property type="match status" value="1"/>
</dbReference>
<proteinExistence type="predicted"/>
<feature type="transmembrane region" description="Helical" evidence="1">
    <location>
        <begin position="254"/>
        <end position="279"/>
    </location>
</feature>
<dbReference type="InterPro" id="IPR052678">
    <property type="entry name" value="OST-beta_subunit"/>
</dbReference>
<dbReference type="SUPFAM" id="SSF50370">
    <property type="entry name" value="Ricin B-like lectins"/>
    <property type="match status" value="1"/>
</dbReference>
<dbReference type="SMART" id="SM00458">
    <property type="entry name" value="RICIN"/>
    <property type="match status" value="1"/>
</dbReference>
<keyword evidence="3" id="KW-0675">Receptor</keyword>
<dbReference type="EMBL" id="JACTAM010000008">
    <property type="protein sequence ID" value="KAI2662057.1"/>
    <property type="molecule type" value="Genomic_DNA"/>
</dbReference>
<evidence type="ECO:0000256" key="1">
    <source>
        <dbReference type="SAM" id="Phobius"/>
    </source>
</evidence>
<dbReference type="PROSITE" id="PS50231">
    <property type="entry name" value="RICIN_B_LECTIN"/>
    <property type="match status" value="1"/>
</dbReference>
<accession>A0ABQ8MGS3</accession>
<dbReference type="PANTHER" id="PTHR36129:SF1">
    <property type="entry name" value="ORGANIC SOLUTE TRANSPORTER SUBUNIT BETA"/>
    <property type="match status" value="1"/>
</dbReference>
<organism evidence="3 4">
    <name type="scientific">Labeo rohita</name>
    <name type="common">Indian major carp</name>
    <name type="synonym">Cyprinus rohita</name>
    <dbReference type="NCBI Taxonomy" id="84645"/>
    <lineage>
        <taxon>Eukaryota</taxon>
        <taxon>Metazoa</taxon>
        <taxon>Chordata</taxon>
        <taxon>Craniata</taxon>
        <taxon>Vertebrata</taxon>
        <taxon>Euteleostomi</taxon>
        <taxon>Actinopterygii</taxon>
        <taxon>Neopterygii</taxon>
        <taxon>Teleostei</taxon>
        <taxon>Ostariophysi</taxon>
        <taxon>Cypriniformes</taxon>
        <taxon>Cyprinidae</taxon>
        <taxon>Labeoninae</taxon>
        <taxon>Labeonini</taxon>
        <taxon>Labeo</taxon>
    </lineage>
</organism>
<feature type="transmembrane region" description="Helical" evidence="1">
    <location>
        <begin position="83"/>
        <end position="103"/>
    </location>
</feature>
<evidence type="ECO:0000259" key="2">
    <source>
        <dbReference type="SMART" id="SM00458"/>
    </source>
</evidence>